<dbReference type="EMBL" id="JBHSYQ010000005">
    <property type="protein sequence ID" value="MFC6998231.1"/>
    <property type="molecule type" value="Genomic_DNA"/>
</dbReference>
<dbReference type="Proteomes" id="UP001596405">
    <property type="component" value="Unassembled WGS sequence"/>
</dbReference>
<accession>A0ABW2DPB0</accession>
<comment type="caution">
    <text evidence="2">The sequence shown here is derived from an EMBL/GenBank/DDBJ whole genome shotgun (WGS) entry which is preliminary data.</text>
</comment>
<keyword evidence="1" id="KW-0732">Signal</keyword>
<evidence type="ECO:0000313" key="3">
    <source>
        <dbReference type="Proteomes" id="UP001596405"/>
    </source>
</evidence>
<protein>
    <recommendedName>
        <fullName evidence="4">Lipocalin-like domain-containing protein</fullName>
    </recommendedName>
</protein>
<name>A0ABW2DPB0_9BACT</name>
<dbReference type="RefSeq" id="WP_153042088.1">
    <property type="nucleotide sequence ID" value="NZ_JBHSYQ010000005.1"/>
</dbReference>
<sequence>MKTKLLSSLMLVLAFSACQTPSENNQGNDSVMNNTVVAAPCDFTPIDSVSAQKQLKGEWELAGVKPNRMMADQPDEFLTGEQIGTPRGLIFYDNNEFEQTLNGQKQRERQKYVLQDEGLSPLAYQFWFCGDNTLILSNVAADGPTEVYIRK</sequence>
<gene>
    <name evidence="2" type="ORF">ACFQHR_11380</name>
</gene>
<evidence type="ECO:0008006" key="4">
    <source>
        <dbReference type="Google" id="ProtNLM"/>
    </source>
</evidence>
<dbReference type="PROSITE" id="PS51257">
    <property type="entry name" value="PROKAR_LIPOPROTEIN"/>
    <property type="match status" value="1"/>
</dbReference>
<proteinExistence type="predicted"/>
<feature type="signal peptide" evidence="1">
    <location>
        <begin position="1"/>
        <end position="19"/>
    </location>
</feature>
<keyword evidence="3" id="KW-1185">Reference proteome</keyword>
<feature type="chain" id="PRO_5045968066" description="Lipocalin-like domain-containing protein" evidence="1">
    <location>
        <begin position="20"/>
        <end position="151"/>
    </location>
</feature>
<organism evidence="2 3">
    <name type="scientific">Rufibacter roseus</name>
    <dbReference type="NCBI Taxonomy" id="1567108"/>
    <lineage>
        <taxon>Bacteria</taxon>
        <taxon>Pseudomonadati</taxon>
        <taxon>Bacteroidota</taxon>
        <taxon>Cytophagia</taxon>
        <taxon>Cytophagales</taxon>
        <taxon>Hymenobacteraceae</taxon>
        <taxon>Rufibacter</taxon>
    </lineage>
</organism>
<evidence type="ECO:0000313" key="2">
    <source>
        <dbReference type="EMBL" id="MFC6998231.1"/>
    </source>
</evidence>
<evidence type="ECO:0000256" key="1">
    <source>
        <dbReference type="SAM" id="SignalP"/>
    </source>
</evidence>
<reference evidence="3" key="1">
    <citation type="journal article" date="2019" name="Int. J. Syst. Evol. Microbiol.">
        <title>The Global Catalogue of Microorganisms (GCM) 10K type strain sequencing project: providing services to taxonomists for standard genome sequencing and annotation.</title>
        <authorList>
            <consortium name="The Broad Institute Genomics Platform"/>
            <consortium name="The Broad Institute Genome Sequencing Center for Infectious Disease"/>
            <person name="Wu L."/>
            <person name="Ma J."/>
        </authorList>
    </citation>
    <scope>NUCLEOTIDE SEQUENCE [LARGE SCALE GENOMIC DNA]</scope>
    <source>
        <strain evidence="3">CGMCC 4.7393</strain>
    </source>
</reference>